<comment type="similarity">
    <text evidence="5">Belongs to the zinc-containing alcohol dehydrogenase family.</text>
</comment>
<feature type="domain" description="Alcohol dehydrogenase-like C-terminal" evidence="6">
    <location>
        <begin position="196"/>
        <end position="265"/>
    </location>
</feature>
<dbReference type="Proteomes" id="UP000185839">
    <property type="component" value="Unassembled WGS sequence"/>
</dbReference>
<dbReference type="SUPFAM" id="SSF50129">
    <property type="entry name" value="GroES-like"/>
    <property type="match status" value="1"/>
</dbReference>
<dbReference type="SUPFAM" id="SSF51735">
    <property type="entry name" value="NAD(P)-binding Rossmann-fold domains"/>
    <property type="match status" value="1"/>
</dbReference>
<dbReference type="EMBL" id="FTOI01000010">
    <property type="protein sequence ID" value="SIS90180.1"/>
    <property type="molecule type" value="Genomic_DNA"/>
</dbReference>
<dbReference type="PANTHER" id="PTHR42813">
    <property type="entry name" value="ZINC-TYPE ALCOHOL DEHYDROGENASE-LIKE"/>
    <property type="match status" value="1"/>
</dbReference>
<evidence type="ECO:0000256" key="1">
    <source>
        <dbReference type="ARBA" id="ARBA00001947"/>
    </source>
</evidence>
<keyword evidence="9" id="KW-1185">Reference proteome</keyword>
<comment type="cofactor">
    <cofactor evidence="1 5">
        <name>Zn(2+)</name>
        <dbReference type="ChEBI" id="CHEBI:29105"/>
    </cofactor>
</comment>
<evidence type="ECO:0000259" key="6">
    <source>
        <dbReference type="Pfam" id="PF00107"/>
    </source>
</evidence>
<evidence type="ECO:0000256" key="3">
    <source>
        <dbReference type="ARBA" id="ARBA00022833"/>
    </source>
</evidence>
<proteinExistence type="inferred from homology"/>
<dbReference type="OrthoDB" id="9787435at2"/>
<dbReference type="InterPro" id="IPR013149">
    <property type="entry name" value="ADH-like_C"/>
</dbReference>
<dbReference type="GO" id="GO:0008270">
    <property type="term" value="F:zinc ion binding"/>
    <property type="evidence" value="ECO:0007669"/>
    <property type="project" value="InterPro"/>
</dbReference>
<evidence type="ECO:0000313" key="9">
    <source>
        <dbReference type="Proteomes" id="UP000185839"/>
    </source>
</evidence>
<gene>
    <name evidence="8" type="ORF">SAMN05421789_11078</name>
</gene>
<dbReference type="InterPro" id="IPR002328">
    <property type="entry name" value="ADH_Zn_CS"/>
</dbReference>
<dbReference type="Pfam" id="PF08240">
    <property type="entry name" value="ADH_N"/>
    <property type="match status" value="1"/>
</dbReference>
<dbReference type="Gene3D" id="3.40.50.720">
    <property type="entry name" value="NAD(P)-binding Rossmann-like Domain"/>
    <property type="match status" value="1"/>
</dbReference>
<evidence type="ECO:0000256" key="5">
    <source>
        <dbReference type="RuleBase" id="RU361277"/>
    </source>
</evidence>
<dbReference type="Pfam" id="PF00107">
    <property type="entry name" value="ADH_zinc_N"/>
    <property type="match status" value="1"/>
</dbReference>
<name>A0A1N7MVS7_9FLAO</name>
<dbReference type="RefSeq" id="WP_076387533.1">
    <property type="nucleotide sequence ID" value="NZ_FTOI01000010.1"/>
</dbReference>
<dbReference type="PROSITE" id="PS00059">
    <property type="entry name" value="ADH_ZINC"/>
    <property type="match status" value="1"/>
</dbReference>
<dbReference type="InterPro" id="IPR036291">
    <property type="entry name" value="NAD(P)-bd_dom_sf"/>
</dbReference>
<dbReference type="AlphaFoldDB" id="A0A1N7MVS7"/>
<evidence type="ECO:0000259" key="7">
    <source>
        <dbReference type="Pfam" id="PF08240"/>
    </source>
</evidence>
<reference evidence="9" key="1">
    <citation type="submission" date="2017-01" db="EMBL/GenBank/DDBJ databases">
        <authorList>
            <person name="Varghese N."/>
            <person name="Submissions S."/>
        </authorList>
    </citation>
    <scope>NUCLEOTIDE SEQUENCE [LARGE SCALE GENOMIC DNA]</scope>
    <source>
        <strain evidence="9">DSM 23145</strain>
    </source>
</reference>
<keyword evidence="3 5" id="KW-0862">Zinc</keyword>
<dbReference type="InterPro" id="IPR013154">
    <property type="entry name" value="ADH-like_N"/>
</dbReference>
<evidence type="ECO:0000313" key="8">
    <source>
        <dbReference type="EMBL" id="SIS90180.1"/>
    </source>
</evidence>
<evidence type="ECO:0000256" key="4">
    <source>
        <dbReference type="ARBA" id="ARBA00023002"/>
    </source>
</evidence>
<evidence type="ECO:0000256" key="2">
    <source>
        <dbReference type="ARBA" id="ARBA00022723"/>
    </source>
</evidence>
<dbReference type="STRING" id="713588.SAMN05421789_11078"/>
<dbReference type="InterPro" id="IPR011032">
    <property type="entry name" value="GroES-like_sf"/>
</dbReference>
<organism evidence="8 9">
    <name type="scientific">Kaistella chaponensis</name>
    <dbReference type="NCBI Taxonomy" id="713588"/>
    <lineage>
        <taxon>Bacteria</taxon>
        <taxon>Pseudomonadati</taxon>
        <taxon>Bacteroidota</taxon>
        <taxon>Flavobacteriia</taxon>
        <taxon>Flavobacteriales</taxon>
        <taxon>Weeksellaceae</taxon>
        <taxon>Chryseobacterium group</taxon>
        <taxon>Kaistella</taxon>
    </lineage>
</organism>
<sequence>MKAAVFHSPGKITCDTVDDPKIKEPSDIILKVTSTAICGSDLHMYSGGIPQPRPMTMGHEFMGIVEEIGSEVTKLKVGDRVVVPFPVACGCCYFCNHDLPGACEHSNEENYGPEGGIMTEKGGGMFGYTDLYGGYDGGQAQYVRVPYGDFGPRVVPDNLTDDQALFLTDIFPTGYTGVMWGELKGGETVAIFGAGPVGSMAAKSAILKNAGQVIVVDTQQYRLDQIKRLTGCETILWKDGKEVIEHIRSLTHGRGADLCIDAVGFEPDRNLIDKAKAVINLEKGSIKVIEACMSAVRRGGKVSILGVYPYNYDNFKVGQIFDKGLRIQAGQCPVHAIIDELIGYVKDGKVVLDDIITHRLSIDEVAKGYDIFDKKEDGCVKVVLDPWI</sequence>
<dbReference type="Gene3D" id="3.90.180.10">
    <property type="entry name" value="Medium-chain alcohol dehydrogenases, catalytic domain"/>
    <property type="match status" value="1"/>
</dbReference>
<keyword evidence="4" id="KW-0560">Oxidoreductase</keyword>
<dbReference type="GO" id="GO:0016491">
    <property type="term" value="F:oxidoreductase activity"/>
    <property type="evidence" value="ECO:0007669"/>
    <property type="project" value="UniProtKB-KW"/>
</dbReference>
<feature type="domain" description="Alcohol dehydrogenase-like N-terminal" evidence="7">
    <location>
        <begin position="25"/>
        <end position="147"/>
    </location>
</feature>
<accession>A0A1N7MVS7</accession>
<dbReference type="CDD" id="cd08283">
    <property type="entry name" value="FDH_like_1"/>
    <property type="match status" value="1"/>
</dbReference>
<keyword evidence="2 5" id="KW-0479">Metal-binding</keyword>
<protein>
    <submittedName>
        <fullName evidence="8">Threonine dehydrogenase</fullName>
    </submittedName>
</protein>